<accession>A0A7Y7B4G1</accession>
<evidence type="ECO:0000313" key="1">
    <source>
        <dbReference type="EMBL" id="NVK78861.1"/>
    </source>
</evidence>
<evidence type="ECO:0000313" key="2">
    <source>
        <dbReference type="Proteomes" id="UP000587462"/>
    </source>
</evidence>
<protein>
    <recommendedName>
        <fullName evidence="3">Microcin J25-processing protein McjB C-terminal domain-containing protein</fullName>
    </recommendedName>
</protein>
<comment type="caution">
    <text evidence="1">The sequence shown here is derived from an EMBL/GenBank/DDBJ whole genome shotgun (WGS) entry which is preliminary data.</text>
</comment>
<proteinExistence type="predicted"/>
<dbReference type="Proteomes" id="UP000587462">
    <property type="component" value="Unassembled WGS sequence"/>
</dbReference>
<dbReference type="AlphaFoldDB" id="A0A7Y7B4G1"/>
<reference evidence="1 2" key="1">
    <citation type="submission" date="2020-04" db="EMBL/GenBank/DDBJ databases">
        <title>Draft Genome Sequence of Streptomyces morookaense DSM 40503, an 8-azaguanine-producing strain.</title>
        <authorList>
            <person name="Qi J."/>
            <person name="Gao J.-M."/>
        </authorList>
    </citation>
    <scope>NUCLEOTIDE SEQUENCE [LARGE SCALE GENOMIC DNA]</scope>
    <source>
        <strain evidence="1 2">DSM 40503</strain>
    </source>
</reference>
<gene>
    <name evidence="1" type="ORF">HG542_14440</name>
</gene>
<organism evidence="1 2">
    <name type="scientific">Streptomyces morookaense</name>
    <name type="common">Streptoverticillium morookaense</name>
    <dbReference type="NCBI Taxonomy" id="1970"/>
    <lineage>
        <taxon>Bacteria</taxon>
        <taxon>Bacillati</taxon>
        <taxon>Actinomycetota</taxon>
        <taxon>Actinomycetes</taxon>
        <taxon>Kitasatosporales</taxon>
        <taxon>Streptomycetaceae</taxon>
        <taxon>Streptomyces</taxon>
    </lineage>
</organism>
<evidence type="ECO:0008006" key="3">
    <source>
        <dbReference type="Google" id="ProtNLM"/>
    </source>
</evidence>
<dbReference type="EMBL" id="JABBXF010000030">
    <property type="protein sequence ID" value="NVK78861.1"/>
    <property type="molecule type" value="Genomic_DNA"/>
</dbReference>
<name>A0A7Y7B4G1_STRMO</name>
<sequence length="120" mass="13061">MIAELRTSLRLRRHTLPELIEQAERSGACTATGRPPVTAVLIMRRLLSGFGTSMDETAAVVAALRQCGYPAQLVLGAEPLPANDGEYPVFTWVAVDGVPVDIDRPPDTYLIELARFPECP</sequence>
<dbReference type="RefSeq" id="WP_171081383.1">
    <property type="nucleotide sequence ID" value="NZ_BNBU01000006.1"/>
</dbReference>
<keyword evidence="2" id="KW-1185">Reference proteome</keyword>